<reference evidence="6 7" key="1">
    <citation type="submission" date="2020-03" db="EMBL/GenBank/DDBJ databases">
        <title>WGS of actinomycetes isolated from Thailand.</title>
        <authorList>
            <person name="Thawai C."/>
        </authorList>
    </citation>
    <scope>NUCLEOTIDE SEQUENCE [LARGE SCALE GENOMIC DNA]</scope>
    <source>
        <strain evidence="6 7">NBRC 13905</strain>
    </source>
</reference>
<proteinExistence type="predicted"/>
<keyword evidence="2" id="KW-0238">DNA-binding</keyword>
<gene>
    <name evidence="6" type="ORF">HCJ95_08290</name>
</gene>
<dbReference type="Pfam" id="PF00196">
    <property type="entry name" value="GerE"/>
    <property type="match status" value="1"/>
</dbReference>
<keyword evidence="3" id="KW-0804">Transcription</keyword>
<dbReference type="PRINTS" id="PR00038">
    <property type="entry name" value="HTHLUXR"/>
</dbReference>
<evidence type="ECO:0000313" key="6">
    <source>
        <dbReference type="EMBL" id="NJP14290.1"/>
    </source>
</evidence>
<sequence>MLDSSRTTHPGSSGAPARIPVTVQATDPILREGVLSQLRRHPEVELREETRSGPGTVAVLVDDTLDDDALARLRRLVRGEGARAVLVVSSLRESGLLDAIECGVGAVVWRHEASAHRLVQAVVRAFRGDGDLPADLLGRLMNRVGTLRRSAAAGGGPVPSGLTAREVDVLRLVAEGLDTGEIAGKLSYSERTVKNVIHGLTTRLHLRNRAHAVAYALREGYI</sequence>
<organism evidence="6 7">
    <name type="scientific">Streptomyces thermoviolaceus subsp. thermoviolaceus</name>
    <dbReference type="NCBI Taxonomy" id="66860"/>
    <lineage>
        <taxon>Bacteria</taxon>
        <taxon>Bacillati</taxon>
        <taxon>Actinomycetota</taxon>
        <taxon>Actinomycetes</taxon>
        <taxon>Kitasatosporales</taxon>
        <taxon>Streptomycetaceae</taxon>
        <taxon>Streptomyces</taxon>
    </lineage>
</organism>
<protein>
    <submittedName>
        <fullName evidence="6">Response regulator transcription factor</fullName>
    </submittedName>
</protein>
<evidence type="ECO:0000256" key="1">
    <source>
        <dbReference type="ARBA" id="ARBA00023015"/>
    </source>
</evidence>
<dbReference type="Gene3D" id="3.40.50.2300">
    <property type="match status" value="1"/>
</dbReference>
<feature type="domain" description="HTH luxR-type" evidence="5">
    <location>
        <begin position="154"/>
        <end position="220"/>
    </location>
</feature>
<dbReference type="InterPro" id="IPR045450">
    <property type="entry name" value="VMAP_C"/>
</dbReference>
<name>A0ABX0YP19_STRTL</name>
<feature type="region of interest" description="Disordered" evidence="4">
    <location>
        <begin position="1"/>
        <end position="20"/>
    </location>
</feature>
<evidence type="ECO:0000256" key="3">
    <source>
        <dbReference type="ARBA" id="ARBA00023163"/>
    </source>
</evidence>
<keyword evidence="1" id="KW-0805">Transcription regulation</keyword>
<evidence type="ECO:0000256" key="4">
    <source>
        <dbReference type="SAM" id="MobiDB-lite"/>
    </source>
</evidence>
<dbReference type="Pfam" id="PF20028">
    <property type="entry name" value="VMAP-C"/>
    <property type="match status" value="1"/>
</dbReference>
<dbReference type="PROSITE" id="PS50043">
    <property type="entry name" value="HTH_LUXR_2"/>
    <property type="match status" value="1"/>
</dbReference>
<dbReference type="InterPro" id="IPR016032">
    <property type="entry name" value="Sig_transdc_resp-reg_C-effctor"/>
</dbReference>
<dbReference type="PANTHER" id="PTHR44688:SF16">
    <property type="entry name" value="DNA-BINDING TRANSCRIPTIONAL ACTIVATOR DEVR_DOSR"/>
    <property type="match status" value="1"/>
</dbReference>
<evidence type="ECO:0000256" key="2">
    <source>
        <dbReference type="ARBA" id="ARBA00023125"/>
    </source>
</evidence>
<dbReference type="PANTHER" id="PTHR44688">
    <property type="entry name" value="DNA-BINDING TRANSCRIPTIONAL ACTIVATOR DEVR_DOSR"/>
    <property type="match status" value="1"/>
</dbReference>
<dbReference type="CDD" id="cd06170">
    <property type="entry name" value="LuxR_C_like"/>
    <property type="match status" value="1"/>
</dbReference>
<dbReference type="EMBL" id="JAATEL010000006">
    <property type="protein sequence ID" value="NJP14290.1"/>
    <property type="molecule type" value="Genomic_DNA"/>
</dbReference>
<dbReference type="SMART" id="SM00421">
    <property type="entry name" value="HTH_LUXR"/>
    <property type="match status" value="1"/>
</dbReference>
<comment type="caution">
    <text evidence="6">The sequence shown here is derived from an EMBL/GenBank/DDBJ whole genome shotgun (WGS) entry which is preliminary data.</text>
</comment>
<evidence type="ECO:0000313" key="7">
    <source>
        <dbReference type="Proteomes" id="UP000635996"/>
    </source>
</evidence>
<keyword evidence="7" id="KW-1185">Reference proteome</keyword>
<feature type="compositionally biased region" description="Polar residues" evidence="4">
    <location>
        <begin position="1"/>
        <end position="11"/>
    </location>
</feature>
<dbReference type="InterPro" id="IPR000792">
    <property type="entry name" value="Tscrpt_reg_LuxR_C"/>
</dbReference>
<dbReference type="RefSeq" id="WP_125500492.1">
    <property type="nucleotide sequence ID" value="NZ_BMVZ01000008.1"/>
</dbReference>
<dbReference type="SUPFAM" id="SSF46894">
    <property type="entry name" value="C-terminal effector domain of the bipartite response regulators"/>
    <property type="match status" value="1"/>
</dbReference>
<accession>A0ABX0YP19</accession>
<evidence type="ECO:0000259" key="5">
    <source>
        <dbReference type="PROSITE" id="PS50043"/>
    </source>
</evidence>
<dbReference type="Proteomes" id="UP000635996">
    <property type="component" value="Unassembled WGS sequence"/>
</dbReference>